<accession>A0A6J2JS63</accession>
<evidence type="ECO:0000256" key="2">
    <source>
        <dbReference type="ARBA" id="ARBA00022729"/>
    </source>
</evidence>
<dbReference type="SMR" id="A0A6J2JS63"/>
<feature type="active site" description="Charge relay system" evidence="8">
    <location>
        <position position="396"/>
    </location>
</feature>
<evidence type="ECO:0000259" key="10">
    <source>
        <dbReference type="Pfam" id="PF04083"/>
    </source>
</evidence>
<keyword evidence="2 9" id="KW-0732">Signal</keyword>
<evidence type="ECO:0000256" key="8">
    <source>
        <dbReference type="PIRSR" id="PIRSR000862-1"/>
    </source>
</evidence>
<organism evidence="11 12">
    <name type="scientific">Bombyx mandarina</name>
    <name type="common">Wild silk moth</name>
    <name type="synonym">Wild silkworm</name>
    <dbReference type="NCBI Taxonomy" id="7092"/>
    <lineage>
        <taxon>Eukaryota</taxon>
        <taxon>Metazoa</taxon>
        <taxon>Ecdysozoa</taxon>
        <taxon>Arthropoda</taxon>
        <taxon>Hexapoda</taxon>
        <taxon>Insecta</taxon>
        <taxon>Pterygota</taxon>
        <taxon>Neoptera</taxon>
        <taxon>Endopterygota</taxon>
        <taxon>Lepidoptera</taxon>
        <taxon>Glossata</taxon>
        <taxon>Ditrysia</taxon>
        <taxon>Bombycoidea</taxon>
        <taxon>Bombycidae</taxon>
        <taxon>Bombycinae</taxon>
        <taxon>Bombyx</taxon>
    </lineage>
</organism>
<feature type="domain" description="Partial AB-hydrolase lipase" evidence="10">
    <location>
        <begin position="55"/>
        <end position="114"/>
    </location>
</feature>
<dbReference type="FunFam" id="3.40.50.1820:FF:000021">
    <property type="entry name" value="Lipase"/>
    <property type="match status" value="1"/>
</dbReference>
<keyword evidence="5" id="KW-0443">Lipid metabolism</keyword>
<keyword evidence="4 7" id="KW-0442">Lipid degradation</keyword>
<evidence type="ECO:0000256" key="4">
    <source>
        <dbReference type="ARBA" id="ARBA00022963"/>
    </source>
</evidence>
<comment type="similarity">
    <text evidence="1 7">Belongs to the AB hydrolase superfamily. Lipase family.</text>
</comment>
<dbReference type="PANTHER" id="PTHR11005">
    <property type="entry name" value="LYSOSOMAL ACID LIPASE-RELATED"/>
    <property type="match status" value="1"/>
</dbReference>
<protein>
    <recommendedName>
        <fullName evidence="7">Lipase</fullName>
    </recommendedName>
</protein>
<reference evidence="12" key="1">
    <citation type="submission" date="2025-08" db="UniProtKB">
        <authorList>
            <consortium name="RefSeq"/>
        </authorList>
    </citation>
    <scope>IDENTIFICATION</scope>
    <source>
        <tissue evidence="12">Silk gland</tissue>
    </source>
</reference>
<dbReference type="RefSeq" id="XP_028032410.1">
    <property type="nucleotide sequence ID" value="XM_028176609.1"/>
</dbReference>
<feature type="active site" description="Nucleophile" evidence="8">
    <location>
        <position position="191"/>
    </location>
</feature>
<dbReference type="KEGG" id="bman:114244723"/>
<gene>
    <name evidence="12" type="primary">LOC114244723</name>
</gene>
<dbReference type="InterPro" id="IPR025483">
    <property type="entry name" value="Lipase_euk"/>
</dbReference>
<name>A0A6J2JS63_BOMMA</name>
<evidence type="ECO:0000256" key="5">
    <source>
        <dbReference type="ARBA" id="ARBA00023098"/>
    </source>
</evidence>
<evidence type="ECO:0000256" key="3">
    <source>
        <dbReference type="ARBA" id="ARBA00022801"/>
    </source>
</evidence>
<dbReference type="Gene3D" id="3.40.50.1820">
    <property type="entry name" value="alpha/beta hydrolase"/>
    <property type="match status" value="1"/>
</dbReference>
<dbReference type="OrthoDB" id="9974421at2759"/>
<sequence>MKWLLGLFLCICATQATVRRSPHADYVEELYRLDAQGSRYSTNVTEDALLDIVGLITKYGYPVEVHKVVTEDGYILEMQRIPHGRDQNNRPDPRKPAVLVMHGLFASAADWVLMGPGLGLAYILAEAGYDVWLGNARGTYYSRAHTKLDPDNDSEFWKFSWEEIGTRDLPAMIDYTLKVAGKRRLHYIGHSQGTTVFWAMGSLRPEYNSKIIAMQAYAPVAYLEFNANRLLKLIAPHANSIEALTSLIGINELFGRSDFFTNVGMRFCADGVFFQAMCTNMLFAFAGRSEDMHNATMLPVKLGHTPAGIAVRQIAHYGQLINNNFFRRYDHGRLKNWRVYRSFTPPRYDLSLITAPVFLHYVDDDIFADVRDVRKLQIELGRPVGMFRVPHATFSHLDFMWGSGAKELLYDRTIQIMRSLGDE</sequence>
<feature type="signal peptide" evidence="9">
    <location>
        <begin position="1"/>
        <end position="16"/>
    </location>
</feature>
<dbReference type="InterPro" id="IPR006693">
    <property type="entry name" value="AB_hydrolase_lipase"/>
</dbReference>
<evidence type="ECO:0000256" key="9">
    <source>
        <dbReference type="SAM" id="SignalP"/>
    </source>
</evidence>
<dbReference type="SUPFAM" id="SSF53474">
    <property type="entry name" value="alpha/beta-Hydrolases"/>
    <property type="match status" value="1"/>
</dbReference>
<dbReference type="Pfam" id="PF04083">
    <property type="entry name" value="Abhydro_lipase"/>
    <property type="match status" value="1"/>
</dbReference>
<keyword evidence="3 7" id="KW-0378">Hydrolase</keyword>
<keyword evidence="11" id="KW-1185">Reference proteome</keyword>
<dbReference type="InterPro" id="IPR029058">
    <property type="entry name" value="AB_hydrolase_fold"/>
</dbReference>
<feature type="chain" id="PRO_5026878566" description="Lipase" evidence="9">
    <location>
        <begin position="17"/>
        <end position="423"/>
    </location>
</feature>
<evidence type="ECO:0000256" key="6">
    <source>
        <dbReference type="ARBA" id="ARBA00023180"/>
    </source>
</evidence>
<evidence type="ECO:0000256" key="1">
    <source>
        <dbReference type="ARBA" id="ARBA00010701"/>
    </source>
</evidence>
<dbReference type="PIRSF" id="PIRSF000862">
    <property type="entry name" value="Steryl_ester_lip"/>
    <property type="match status" value="1"/>
</dbReference>
<evidence type="ECO:0000256" key="7">
    <source>
        <dbReference type="PIRNR" id="PIRNR000862"/>
    </source>
</evidence>
<dbReference type="GO" id="GO:0016042">
    <property type="term" value="P:lipid catabolic process"/>
    <property type="evidence" value="ECO:0007669"/>
    <property type="project" value="UniProtKB-KW"/>
</dbReference>
<proteinExistence type="inferred from homology"/>
<keyword evidence="6" id="KW-0325">Glycoprotein</keyword>
<dbReference type="AlphaFoldDB" id="A0A6J2JS63"/>
<feature type="active site" description="Charge relay system" evidence="8">
    <location>
        <position position="365"/>
    </location>
</feature>
<dbReference type="Proteomes" id="UP000504629">
    <property type="component" value="Unplaced"/>
</dbReference>
<evidence type="ECO:0000313" key="11">
    <source>
        <dbReference type="Proteomes" id="UP000504629"/>
    </source>
</evidence>
<dbReference type="GeneID" id="114244723"/>
<evidence type="ECO:0000313" key="12">
    <source>
        <dbReference type="RefSeq" id="XP_028032410.1"/>
    </source>
</evidence>
<dbReference type="GO" id="GO:0016788">
    <property type="term" value="F:hydrolase activity, acting on ester bonds"/>
    <property type="evidence" value="ECO:0007669"/>
    <property type="project" value="InterPro"/>
</dbReference>